<accession>A0A0G4IYZ4</accession>
<proteinExistence type="predicted"/>
<name>A0A0G4IYZ4_PLABS</name>
<evidence type="ECO:0000313" key="3">
    <source>
        <dbReference type="EMBL" id="SPQ95107.1"/>
    </source>
</evidence>
<dbReference type="EMBL" id="OVEO01000003">
    <property type="protein sequence ID" value="SPQ95107.1"/>
    <property type="molecule type" value="Genomic_DNA"/>
</dbReference>
<sequence length="153" mass="16390">MNRIRISVTSPEMVETLIATMEGVVPAKAVDEGRPVKLKAIQRVDPVKSASAGGECTSPSSPKRAAKKKASKVAKDHDGDTDSNSSEEKKAIAAWGLKPSKFRPAYTMSSDDDSNASDDITVDGDEEAAAELLQTWDNGSVFSQSDDEKMENE</sequence>
<geneLocation type="mitochondrion" evidence="3"/>
<organism evidence="2 4">
    <name type="scientific">Plasmodiophora brassicae</name>
    <name type="common">Clubroot disease agent</name>
    <dbReference type="NCBI Taxonomy" id="37360"/>
    <lineage>
        <taxon>Eukaryota</taxon>
        <taxon>Sar</taxon>
        <taxon>Rhizaria</taxon>
        <taxon>Endomyxa</taxon>
        <taxon>Phytomyxea</taxon>
        <taxon>Plasmodiophorida</taxon>
        <taxon>Plasmodiophoridae</taxon>
        <taxon>Plasmodiophora</taxon>
    </lineage>
</organism>
<keyword evidence="4" id="KW-1185">Reference proteome</keyword>
<reference evidence="2 4" key="1">
    <citation type="submission" date="2015-02" db="EMBL/GenBank/DDBJ databases">
        <authorList>
            <person name="Chooi Y.-H."/>
        </authorList>
    </citation>
    <scope>NUCLEOTIDE SEQUENCE [LARGE SCALE GENOMIC DNA]</scope>
    <source>
        <strain evidence="2">E3</strain>
    </source>
</reference>
<keyword evidence="3" id="KW-0496">Mitochondrion</keyword>
<gene>
    <name evidence="2" type="ORF">PBRA_008063</name>
    <name evidence="3" type="ORF">PLBR_LOCUS2322</name>
</gene>
<reference evidence="3 5" key="2">
    <citation type="submission" date="2018-03" db="EMBL/GenBank/DDBJ databases">
        <authorList>
            <person name="Fogelqvist J."/>
        </authorList>
    </citation>
    <scope>NUCLEOTIDE SEQUENCE [LARGE SCALE GENOMIC DNA]</scope>
</reference>
<dbReference type="Proteomes" id="UP000039324">
    <property type="component" value="Unassembled WGS sequence"/>
</dbReference>
<evidence type="ECO:0000313" key="5">
    <source>
        <dbReference type="Proteomes" id="UP000290189"/>
    </source>
</evidence>
<dbReference type="AlphaFoldDB" id="A0A0G4IYZ4"/>
<dbReference type="Proteomes" id="UP000290189">
    <property type="component" value="Unassembled WGS sequence"/>
</dbReference>
<feature type="compositionally biased region" description="Polar residues" evidence="1">
    <location>
        <begin position="135"/>
        <end position="144"/>
    </location>
</feature>
<feature type="compositionally biased region" description="Acidic residues" evidence="1">
    <location>
        <begin position="110"/>
        <end position="129"/>
    </location>
</feature>
<evidence type="ECO:0000313" key="4">
    <source>
        <dbReference type="Proteomes" id="UP000039324"/>
    </source>
</evidence>
<evidence type="ECO:0000313" key="2">
    <source>
        <dbReference type="EMBL" id="CEP00329.1"/>
    </source>
</evidence>
<feature type="region of interest" description="Disordered" evidence="1">
    <location>
        <begin position="44"/>
        <end position="153"/>
    </location>
</feature>
<protein>
    <submittedName>
        <fullName evidence="2">Uncharacterized protein</fullName>
    </submittedName>
</protein>
<feature type="compositionally biased region" description="Basic and acidic residues" evidence="1">
    <location>
        <begin position="73"/>
        <end position="91"/>
    </location>
</feature>
<dbReference type="EMBL" id="CDSF01000100">
    <property type="protein sequence ID" value="CEP00329.1"/>
    <property type="molecule type" value="Genomic_DNA"/>
</dbReference>
<evidence type="ECO:0000256" key="1">
    <source>
        <dbReference type="SAM" id="MobiDB-lite"/>
    </source>
</evidence>